<dbReference type="Proteomes" id="UP001521116">
    <property type="component" value="Unassembled WGS sequence"/>
</dbReference>
<dbReference type="Gene3D" id="3.40.50.880">
    <property type="match status" value="1"/>
</dbReference>
<dbReference type="EMBL" id="JAJVDC020000001">
    <property type="protein sequence ID" value="KAL1638302.1"/>
    <property type="molecule type" value="Genomic_DNA"/>
</dbReference>
<evidence type="ECO:0000259" key="1">
    <source>
        <dbReference type="Pfam" id="PF00117"/>
    </source>
</evidence>
<dbReference type="CDD" id="cd01741">
    <property type="entry name" value="GATase1_1"/>
    <property type="match status" value="1"/>
</dbReference>
<organism evidence="2 3">
    <name type="scientific">Neofusicoccum ribis</name>
    <dbReference type="NCBI Taxonomy" id="45134"/>
    <lineage>
        <taxon>Eukaryota</taxon>
        <taxon>Fungi</taxon>
        <taxon>Dikarya</taxon>
        <taxon>Ascomycota</taxon>
        <taxon>Pezizomycotina</taxon>
        <taxon>Dothideomycetes</taxon>
        <taxon>Dothideomycetes incertae sedis</taxon>
        <taxon>Botryosphaeriales</taxon>
        <taxon>Botryosphaeriaceae</taxon>
        <taxon>Neofusicoccum</taxon>
    </lineage>
</organism>
<keyword evidence="3" id="KW-1185">Reference proteome</keyword>
<dbReference type="PANTHER" id="PTHR42695">
    <property type="entry name" value="GLUTAMINE AMIDOTRANSFERASE YLR126C-RELATED"/>
    <property type="match status" value="1"/>
</dbReference>
<reference evidence="2 3" key="1">
    <citation type="submission" date="2024-02" db="EMBL/GenBank/DDBJ databases">
        <title>De novo assembly and annotation of 12 fungi associated with fruit tree decline syndrome in Ontario, Canada.</title>
        <authorList>
            <person name="Sulman M."/>
            <person name="Ellouze W."/>
            <person name="Ilyukhin E."/>
        </authorList>
    </citation>
    <scope>NUCLEOTIDE SEQUENCE [LARGE SCALE GENOMIC DNA]</scope>
    <source>
        <strain evidence="2 3">M1-105</strain>
    </source>
</reference>
<dbReference type="InterPro" id="IPR044992">
    <property type="entry name" value="ChyE-like"/>
</dbReference>
<dbReference type="InterPro" id="IPR029062">
    <property type="entry name" value="Class_I_gatase-like"/>
</dbReference>
<dbReference type="PANTHER" id="PTHR42695:SF5">
    <property type="entry name" value="GLUTAMINE AMIDOTRANSFERASE YLR126C-RELATED"/>
    <property type="match status" value="1"/>
</dbReference>
<accession>A0ABR3TFY3</accession>
<dbReference type="Pfam" id="PF00117">
    <property type="entry name" value="GATase"/>
    <property type="match status" value="1"/>
</dbReference>
<name>A0ABR3TFY3_9PEZI</name>
<gene>
    <name evidence="2" type="ORF">SLS56_000110</name>
</gene>
<sequence>MPHKVSSKLRIALLVNTNRKMSVEPSTRQSFITTITAAAPEPEVDFYDPIDDQTYPDVEKYDLVILSGGTADINAPDPWVLKMLDFVRTTVASSNVKLVGICWGHQAINIALGGKLIVMGEGPEASLCRVKGRFLGVTTINLTTEGSEFFDFAKEKAQVNVHEFHRRELAESAPGFVPLAEHNQIFKSPDNRILTFQGHPEMNAKLAQAILAEAPAYTKSFSAEQLSAISERMEMGQDGVAIFERILRWVDEK</sequence>
<evidence type="ECO:0000313" key="2">
    <source>
        <dbReference type="EMBL" id="KAL1638302.1"/>
    </source>
</evidence>
<protein>
    <recommendedName>
        <fullName evidence="1">Glutamine amidotransferase domain-containing protein</fullName>
    </recommendedName>
</protein>
<evidence type="ECO:0000313" key="3">
    <source>
        <dbReference type="Proteomes" id="UP001521116"/>
    </source>
</evidence>
<proteinExistence type="predicted"/>
<dbReference type="InterPro" id="IPR017926">
    <property type="entry name" value="GATASE"/>
</dbReference>
<feature type="domain" description="Glutamine amidotransferase" evidence="1">
    <location>
        <begin position="51"/>
        <end position="207"/>
    </location>
</feature>
<comment type="caution">
    <text evidence="2">The sequence shown here is derived from an EMBL/GenBank/DDBJ whole genome shotgun (WGS) entry which is preliminary data.</text>
</comment>
<dbReference type="SUPFAM" id="SSF52317">
    <property type="entry name" value="Class I glutamine amidotransferase-like"/>
    <property type="match status" value="1"/>
</dbReference>
<dbReference type="PROSITE" id="PS51273">
    <property type="entry name" value="GATASE_TYPE_1"/>
    <property type="match status" value="1"/>
</dbReference>